<dbReference type="Pfam" id="PF07715">
    <property type="entry name" value="Plug"/>
    <property type="match status" value="1"/>
</dbReference>
<evidence type="ECO:0000256" key="7">
    <source>
        <dbReference type="ARBA" id="ARBA00023004"/>
    </source>
</evidence>
<dbReference type="PANTHER" id="PTHR32552">
    <property type="entry name" value="FERRICHROME IRON RECEPTOR-RELATED"/>
    <property type="match status" value="1"/>
</dbReference>
<evidence type="ECO:0000256" key="9">
    <source>
        <dbReference type="ARBA" id="ARBA00023077"/>
    </source>
</evidence>
<dbReference type="InterPro" id="IPR036942">
    <property type="entry name" value="Beta-barrel_TonB_sf"/>
</dbReference>
<keyword evidence="15" id="KW-0732">Signal</keyword>
<comment type="caution">
    <text evidence="18">The sequence shown here is derived from an EMBL/GenBank/DDBJ whole genome shotgun (WGS) entry which is preliminary data.</text>
</comment>
<evidence type="ECO:0000256" key="6">
    <source>
        <dbReference type="ARBA" id="ARBA00022692"/>
    </source>
</evidence>
<dbReference type="SUPFAM" id="SSF56935">
    <property type="entry name" value="Porins"/>
    <property type="match status" value="1"/>
</dbReference>
<dbReference type="InterPro" id="IPR000531">
    <property type="entry name" value="Beta-barrel_TonB"/>
</dbReference>
<keyword evidence="4 13" id="KW-1134">Transmembrane beta strand</keyword>
<dbReference type="PROSITE" id="PS52016">
    <property type="entry name" value="TONB_DEPENDENT_REC_3"/>
    <property type="match status" value="1"/>
</dbReference>
<feature type="domain" description="TonB-dependent receptor-like beta-barrel" evidence="16">
    <location>
        <begin position="250"/>
        <end position="684"/>
    </location>
</feature>
<sequence length="730" mass="79118">MFASPRSSLPPYPRTRLRPLHVALCAGLGAAPAFAADPVPTLNPVVVTGSRVEAQSFDLPFSVDSVDMRPVQAGNLGVNASEALAGVPGLVVQNRQNYAQDLQISVRGFGSRAAFGVRGVKLIADGIPASTPDGQGQAATFNLDTAERIEVMRGPFSTVYGNHAGGVIQLFSRDPQGAPSVYGGLLGGSWGTTKVDIGAEGEKNGVGYLVDASRFDTDGYRDHSAATRDQLFGKLVFRPDQDSKLTLVANALRQDDTQDPLGLTWETFKRDPRAVESVAETFDTRKSIDHRQAGATYERRFGAGRLQLSAYGGERSVTQFQSIPVGVQNNDRSIVNPRAGIFFRPGHSGGVVDFDRSFHGLGARWIHTLAAGPGELTLTGGIDYDRSEDARKGFENFLGRANAPTALGVKGRLRRDETDTVTSVDPYVQASWKLEKWTLQAGLRHSDVKFEVDDKFITADNRDDSGDLSFRKTTPAVGIVYQLSPVVNLYASAARGFETPTLAELSYSGASGSDGFNFGLKPATSKQYELGAKAFVGENTRVNLAVFEIRTKDELVVNSNLGGRTTFKNAGSTLRQGVELAAESEFSRHWRGKLALTTLRAVYDKSLISGGSPVPEGRRIPGIPALSAYAELEWKPREGLSAAVETLHRSKVFVEDTNAKRAAPRYTLANLRLTAEQRSGGWTFREMLRVDNLFDKEHIASVIVGDGNDRFYEPGPTRSLFAGVRANYRF</sequence>
<dbReference type="CDD" id="cd01347">
    <property type="entry name" value="ligand_gated_channel"/>
    <property type="match status" value="1"/>
</dbReference>
<keyword evidence="19" id="KW-1185">Reference proteome</keyword>
<evidence type="ECO:0000256" key="11">
    <source>
        <dbReference type="ARBA" id="ARBA00023170"/>
    </source>
</evidence>
<keyword evidence="3 13" id="KW-0813">Transport</keyword>
<keyword evidence="6 13" id="KW-0812">Transmembrane</keyword>
<feature type="chain" id="PRO_5046915226" evidence="15">
    <location>
        <begin position="36"/>
        <end position="730"/>
    </location>
</feature>
<feature type="signal peptide" evidence="15">
    <location>
        <begin position="1"/>
        <end position="35"/>
    </location>
</feature>
<evidence type="ECO:0000256" key="2">
    <source>
        <dbReference type="ARBA" id="ARBA00009810"/>
    </source>
</evidence>
<keyword evidence="8" id="KW-0406">Ion transport</keyword>
<accession>A0ABX1Q429</accession>
<evidence type="ECO:0000256" key="3">
    <source>
        <dbReference type="ARBA" id="ARBA00022448"/>
    </source>
</evidence>
<protein>
    <submittedName>
        <fullName evidence="18">TonB-dependent receptor</fullName>
    </submittedName>
</protein>
<keyword evidence="5" id="KW-0410">Iron transport</keyword>
<keyword evidence="7" id="KW-0408">Iron</keyword>
<evidence type="ECO:0000259" key="16">
    <source>
        <dbReference type="Pfam" id="PF00593"/>
    </source>
</evidence>
<dbReference type="Gene3D" id="2.40.170.20">
    <property type="entry name" value="TonB-dependent receptor, beta-barrel domain"/>
    <property type="match status" value="1"/>
</dbReference>
<dbReference type="Gene3D" id="2.170.130.10">
    <property type="entry name" value="TonB-dependent receptor, plug domain"/>
    <property type="match status" value="1"/>
</dbReference>
<evidence type="ECO:0000256" key="5">
    <source>
        <dbReference type="ARBA" id="ARBA00022496"/>
    </source>
</evidence>
<evidence type="ECO:0000259" key="17">
    <source>
        <dbReference type="Pfam" id="PF07715"/>
    </source>
</evidence>
<comment type="similarity">
    <text evidence="2 13 14">Belongs to the TonB-dependent receptor family.</text>
</comment>
<name>A0ABX1Q429_9RHOO</name>
<evidence type="ECO:0000256" key="13">
    <source>
        <dbReference type="PROSITE-ProRule" id="PRU01360"/>
    </source>
</evidence>
<dbReference type="PANTHER" id="PTHR32552:SF81">
    <property type="entry name" value="TONB-DEPENDENT OUTER MEMBRANE RECEPTOR"/>
    <property type="match status" value="1"/>
</dbReference>
<reference evidence="18 19" key="1">
    <citation type="submission" date="2019-12" db="EMBL/GenBank/DDBJ databases">
        <title>Comparative genomics gives insights into the taxonomy of the Azoarcus-Aromatoleum group and reveals separate origins of nif in the plant-associated Azoarcus and non-plant-associated Aromatoleum sub-groups.</title>
        <authorList>
            <person name="Lafos M."/>
            <person name="Maluk M."/>
            <person name="Batista M."/>
            <person name="Junghare M."/>
            <person name="Carmona M."/>
            <person name="Faoro H."/>
            <person name="Cruz L.M."/>
            <person name="Battistoni F."/>
            <person name="De Souza E."/>
            <person name="Pedrosa F."/>
            <person name="Chen W.-M."/>
            <person name="Poole P.S."/>
            <person name="Dixon R.A."/>
            <person name="James E.K."/>
        </authorList>
    </citation>
    <scope>NUCLEOTIDE SEQUENCE [LARGE SCALE GENOMIC DNA]</scope>
    <source>
        <strain evidence="18 19">Td21</strain>
    </source>
</reference>
<proteinExistence type="inferred from homology"/>
<evidence type="ECO:0000256" key="4">
    <source>
        <dbReference type="ARBA" id="ARBA00022452"/>
    </source>
</evidence>
<keyword evidence="11 18" id="KW-0675">Receptor</keyword>
<dbReference type="InterPro" id="IPR039426">
    <property type="entry name" value="TonB-dep_rcpt-like"/>
</dbReference>
<evidence type="ECO:0000256" key="15">
    <source>
        <dbReference type="SAM" id="SignalP"/>
    </source>
</evidence>
<evidence type="ECO:0000256" key="8">
    <source>
        <dbReference type="ARBA" id="ARBA00023065"/>
    </source>
</evidence>
<keyword evidence="12 13" id="KW-0998">Cell outer membrane</keyword>
<evidence type="ECO:0000256" key="12">
    <source>
        <dbReference type="ARBA" id="ARBA00023237"/>
    </source>
</evidence>
<comment type="subcellular location">
    <subcellularLocation>
        <location evidence="1 13">Cell outer membrane</location>
        <topology evidence="1 13">Multi-pass membrane protein</topology>
    </subcellularLocation>
</comment>
<evidence type="ECO:0000256" key="14">
    <source>
        <dbReference type="RuleBase" id="RU003357"/>
    </source>
</evidence>
<dbReference type="Pfam" id="PF00593">
    <property type="entry name" value="TonB_dep_Rec_b-barrel"/>
    <property type="match status" value="1"/>
</dbReference>
<dbReference type="EMBL" id="WTVN01000025">
    <property type="protein sequence ID" value="NMG45111.1"/>
    <property type="molecule type" value="Genomic_DNA"/>
</dbReference>
<dbReference type="InterPro" id="IPR012910">
    <property type="entry name" value="Plug_dom"/>
</dbReference>
<evidence type="ECO:0000313" key="19">
    <source>
        <dbReference type="Proteomes" id="UP000623795"/>
    </source>
</evidence>
<keyword evidence="9 14" id="KW-0798">TonB box</keyword>
<feature type="domain" description="TonB-dependent receptor plug" evidence="17">
    <location>
        <begin position="58"/>
        <end position="167"/>
    </location>
</feature>
<keyword evidence="10 13" id="KW-0472">Membrane</keyword>
<gene>
    <name evidence="18" type="ORF">GPA22_15385</name>
</gene>
<dbReference type="Proteomes" id="UP000623795">
    <property type="component" value="Unassembled WGS sequence"/>
</dbReference>
<dbReference type="InterPro" id="IPR037066">
    <property type="entry name" value="Plug_dom_sf"/>
</dbReference>
<dbReference type="RefSeq" id="WP_169256957.1">
    <property type="nucleotide sequence ID" value="NZ_WTVN01000025.1"/>
</dbReference>
<organism evidence="18 19">
    <name type="scientific">Aromatoleum toluvorans</name>
    <dbReference type="NCBI Taxonomy" id="92002"/>
    <lineage>
        <taxon>Bacteria</taxon>
        <taxon>Pseudomonadati</taxon>
        <taxon>Pseudomonadota</taxon>
        <taxon>Betaproteobacteria</taxon>
        <taxon>Rhodocyclales</taxon>
        <taxon>Rhodocyclaceae</taxon>
        <taxon>Aromatoleum</taxon>
    </lineage>
</organism>
<evidence type="ECO:0000313" key="18">
    <source>
        <dbReference type="EMBL" id="NMG45111.1"/>
    </source>
</evidence>
<evidence type="ECO:0000256" key="10">
    <source>
        <dbReference type="ARBA" id="ARBA00023136"/>
    </source>
</evidence>
<evidence type="ECO:0000256" key="1">
    <source>
        <dbReference type="ARBA" id="ARBA00004571"/>
    </source>
</evidence>